<protein>
    <recommendedName>
        <fullName evidence="1">PWWP domain-containing protein</fullName>
    </recommendedName>
</protein>
<reference evidence="2 3" key="1">
    <citation type="journal article" date="2018" name="PLoS ONE">
        <title>The draft genome of Kipferlia bialata reveals reductive genome evolution in fornicate parasites.</title>
        <authorList>
            <person name="Tanifuji G."/>
            <person name="Takabayashi S."/>
            <person name="Kume K."/>
            <person name="Takagi M."/>
            <person name="Nakayama T."/>
            <person name="Kamikawa R."/>
            <person name="Inagaki Y."/>
            <person name="Hashimoto T."/>
        </authorList>
    </citation>
    <scope>NUCLEOTIDE SEQUENCE [LARGE SCALE GENOMIC DNA]</scope>
    <source>
        <strain evidence="2">NY0173</strain>
    </source>
</reference>
<evidence type="ECO:0000313" key="3">
    <source>
        <dbReference type="Proteomes" id="UP000265618"/>
    </source>
</evidence>
<comment type="caution">
    <text evidence="2">The sequence shown here is derived from an EMBL/GenBank/DDBJ whole genome shotgun (WGS) entry which is preliminary data.</text>
</comment>
<gene>
    <name evidence="2" type="ORF">KIPB_015005</name>
</gene>
<feature type="domain" description="PWWP" evidence="1">
    <location>
        <begin position="8"/>
        <end position="55"/>
    </location>
</feature>
<dbReference type="AlphaFoldDB" id="A0A391NU05"/>
<accession>A0A391NU05</accession>
<dbReference type="InterPro" id="IPR000313">
    <property type="entry name" value="PWWP_dom"/>
</dbReference>
<sequence>MPMPPFLPGQLVWAKIQDYPFWPCDIVHFSSLPTDVADSVADPDSEEPEIMLYAI</sequence>
<dbReference type="PROSITE" id="PS50812">
    <property type="entry name" value="PWWP"/>
    <property type="match status" value="1"/>
</dbReference>
<evidence type="ECO:0000313" key="2">
    <source>
        <dbReference type="EMBL" id="GCA64665.1"/>
    </source>
</evidence>
<organism evidence="2 3">
    <name type="scientific">Kipferlia bialata</name>
    <dbReference type="NCBI Taxonomy" id="797122"/>
    <lineage>
        <taxon>Eukaryota</taxon>
        <taxon>Metamonada</taxon>
        <taxon>Carpediemonas-like organisms</taxon>
        <taxon>Kipferlia</taxon>
    </lineage>
</organism>
<evidence type="ECO:0000259" key="1">
    <source>
        <dbReference type="PROSITE" id="PS50812"/>
    </source>
</evidence>
<proteinExistence type="predicted"/>
<feature type="non-terminal residue" evidence="2">
    <location>
        <position position="1"/>
    </location>
</feature>
<dbReference type="Pfam" id="PF00855">
    <property type="entry name" value="PWWP"/>
    <property type="match status" value="1"/>
</dbReference>
<dbReference type="EMBL" id="BDIP01008097">
    <property type="protein sequence ID" value="GCA64665.1"/>
    <property type="molecule type" value="Genomic_DNA"/>
</dbReference>
<dbReference type="CDD" id="cd05162">
    <property type="entry name" value="PWWP"/>
    <property type="match status" value="1"/>
</dbReference>
<dbReference type="Proteomes" id="UP000265618">
    <property type="component" value="Unassembled WGS sequence"/>
</dbReference>
<dbReference type="SUPFAM" id="SSF63748">
    <property type="entry name" value="Tudor/PWWP/MBT"/>
    <property type="match status" value="1"/>
</dbReference>
<dbReference type="OrthoDB" id="62853at2759"/>
<dbReference type="Gene3D" id="2.30.30.140">
    <property type="match status" value="1"/>
</dbReference>
<keyword evidence="3" id="KW-1185">Reference proteome</keyword>
<name>A0A391NU05_9EUKA</name>